<accession>A0A225DZA6</accession>
<dbReference type="Proteomes" id="UP000214646">
    <property type="component" value="Unassembled WGS sequence"/>
</dbReference>
<protein>
    <submittedName>
        <fullName evidence="1">Uncharacterized protein</fullName>
    </submittedName>
</protein>
<organism evidence="1 2">
    <name type="scientific">Fimbriiglobus ruber</name>
    <dbReference type="NCBI Taxonomy" id="1908690"/>
    <lineage>
        <taxon>Bacteria</taxon>
        <taxon>Pseudomonadati</taxon>
        <taxon>Planctomycetota</taxon>
        <taxon>Planctomycetia</taxon>
        <taxon>Gemmatales</taxon>
        <taxon>Gemmataceae</taxon>
        <taxon>Fimbriiglobus</taxon>
    </lineage>
</organism>
<dbReference type="Pfam" id="PF01075">
    <property type="entry name" value="Glyco_transf_9"/>
    <property type="match status" value="1"/>
</dbReference>
<dbReference type="InterPro" id="IPR002201">
    <property type="entry name" value="Glyco_trans_9"/>
</dbReference>
<dbReference type="Gene3D" id="3.40.50.150">
    <property type="entry name" value="Vaccinia Virus protein VP39"/>
    <property type="match status" value="1"/>
</dbReference>
<evidence type="ECO:0000313" key="2">
    <source>
        <dbReference type="Proteomes" id="UP000214646"/>
    </source>
</evidence>
<proteinExistence type="predicted"/>
<dbReference type="AlphaFoldDB" id="A0A225DZA6"/>
<dbReference type="GO" id="GO:0016757">
    <property type="term" value="F:glycosyltransferase activity"/>
    <property type="evidence" value="ECO:0007669"/>
    <property type="project" value="InterPro"/>
</dbReference>
<dbReference type="SUPFAM" id="SSF53335">
    <property type="entry name" value="S-adenosyl-L-methionine-dependent methyltransferases"/>
    <property type="match status" value="1"/>
</dbReference>
<dbReference type="InterPro" id="IPR029063">
    <property type="entry name" value="SAM-dependent_MTases_sf"/>
</dbReference>
<dbReference type="EMBL" id="NIDE01000001">
    <property type="protein sequence ID" value="OWK46632.1"/>
    <property type="molecule type" value="Genomic_DNA"/>
</dbReference>
<gene>
    <name evidence="1" type="ORF">FRUB_00331</name>
</gene>
<dbReference type="SUPFAM" id="SSF53756">
    <property type="entry name" value="UDP-Glycosyltransferase/glycogen phosphorylase"/>
    <property type="match status" value="1"/>
</dbReference>
<dbReference type="Gene3D" id="3.40.50.2000">
    <property type="entry name" value="Glycogen Phosphorylase B"/>
    <property type="match status" value="1"/>
</dbReference>
<reference evidence="2" key="1">
    <citation type="submission" date="2017-06" db="EMBL/GenBank/DDBJ databases">
        <title>Genome analysis of Fimbriiglobus ruber SP5, the first member of the order Planctomycetales with confirmed chitinolytic capability.</title>
        <authorList>
            <person name="Ravin N.V."/>
            <person name="Rakitin A.L."/>
            <person name="Ivanova A.A."/>
            <person name="Beletsky A.V."/>
            <person name="Kulichevskaya I.S."/>
            <person name="Mardanov A.V."/>
            <person name="Dedysh S.N."/>
        </authorList>
    </citation>
    <scope>NUCLEOTIDE SEQUENCE [LARGE SCALE GENOMIC DNA]</scope>
    <source>
        <strain evidence="2">SP5</strain>
    </source>
</reference>
<dbReference type="Pfam" id="PF13578">
    <property type="entry name" value="Methyltransf_24"/>
    <property type="match status" value="1"/>
</dbReference>
<evidence type="ECO:0000313" key="1">
    <source>
        <dbReference type="EMBL" id="OWK46632.1"/>
    </source>
</evidence>
<sequence>MLRNLNKDMSDEKKISIKFAHGFGDCSLFACAIPSWISRGWTVEVEASSDKACLFKAAGATIVAKAKEHHPYLHPGDTPHDQDDSWAGNKLGWNLGTGPMPVVGTKPELWEETVGRKLRVEAPSDPAELDKLIEPLGKFIAVHTRGNTGQGDKNFRADDELKLYQALLKETDCTLLLLDWDHRVSKARHSRIRHMGDHFKKLSIPDLAYVLDRAALLIGVDSGPLHFSRFTNVPTLGVWFNFQPARFALPRAETLHVAPSNHGGWTHRRRHSWNIVDGDTRDGVTVAKFAARLVAGEKPTDIVIEQLFDKANTTSGNQFRDRDRTFRAAFSEIKNIPAPVVVETGCIRAQEDWSAGYVSYLCGLWLKNHGGGNLTSVDITPQHVQFAKSKVTSFPVEVVCQGSVEWLEAYTGPPIDLLYLDSLDTDQPGYADHCLAEAKAAEPHLADNAVILIDDTFSTGTAEGYFGKGEKAVPYLVGRGWKIICEGYQVVLKRDNAA</sequence>
<name>A0A225DZA6_9BACT</name>
<keyword evidence="2" id="KW-1185">Reference proteome</keyword>
<comment type="caution">
    <text evidence="1">The sequence shown here is derived from an EMBL/GenBank/DDBJ whole genome shotgun (WGS) entry which is preliminary data.</text>
</comment>